<evidence type="ECO:0000256" key="2">
    <source>
        <dbReference type="ARBA" id="ARBA00022737"/>
    </source>
</evidence>
<dbReference type="PRINTS" id="PR00320">
    <property type="entry name" value="GPROTEINBRPT"/>
</dbReference>
<accession>X6NU86</accession>
<reference evidence="4 5" key="1">
    <citation type="journal article" date="2013" name="Curr. Biol.">
        <title>The Genome of the Foraminiferan Reticulomyxa filosa.</title>
        <authorList>
            <person name="Glockner G."/>
            <person name="Hulsmann N."/>
            <person name="Schleicher M."/>
            <person name="Noegel A.A."/>
            <person name="Eichinger L."/>
            <person name="Gallinger C."/>
            <person name="Pawlowski J."/>
            <person name="Sierra R."/>
            <person name="Euteneuer U."/>
            <person name="Pillet L."/>
            <person name="Moustafa A."/>
            <person name="Platzer M."/>
            <person name="Groth M."/>
            <person name="Szafranski K."/>
            <person name="Schliwa M."/>
        </authorList>
    </citation>
    <scope>NUCLEOTIDE SEQUENCE [LARGE SCALE GENOMIC DNA]</scope>
</reference>
<evidence type="ECO:0000313" key="5">
    <source>
        <dbReference type="Proteomes" id="UP000023152"/>
    </source>
</evidence>
<feature type="repeat" description="WD" evidence="3">
    <location>
        <begin position="107"/>
        <end position="150"/>
    </location>
</feature>
<dbReference type="PROSITE" id="PS50082">
    <property type="entry name" value="WD_REPEATS_2"/>
    <property type="match status" value="6"/>
</dbReference>
<gene>
    <name evidence="4" type="ORF">RFI_07264</name>
</gene>
<feature type="repeat" description="WD" evidence="3">
    <location>
        <begin position="186"/>
        <end position="212"/>
    </location>
</feature>
<dbReference type="PROSITE" id="PS00678">
    <property type="entry name" value="WD_REPEATS_1"/>
    <property type="match status" value="4"/>
</dbReference>
<dbReference type="SUPFAM" id="SSF50978">
    <property type="entry name" value="WD40 repeat-like"/>
    <property type="match status" value="1"/>
</dbReference>
<name>X6NU86_RETFI</name>
<evidence type="ECO:0000313" key="4">
    <source>
        <dbReference type="EMBL" id="ETO29855.1"/>
    </source>
</evidence>
<dbReference type="CDD" id="cd00200">
    <property type="entry name" value="WD40"/>
    <property type="match status" value="1"/>
</dbReference>
<keyword evidence="1 3" id="KW-0853">WD repeat</keyword>
<dbReference type="OMA" id="STIMARC"/>
<feature type="repeat" description="WD" evidence="3">
    <location>
        <begin position="34"/>
        <end position="58"/>
    </location>
</feature>
<keyword evidence="2" id="KW-0677">Repeat</keyword>
<sequence length="341" mass="39035">MLDTFRLSSKLLKTFTEYTDCVNSIDCSTFDGCQFICSGSNDNTVRVWDVDNDKQIQSFNEHSSNVNCVKFSSYHYHNHHQNVTCSSSHDNTIRFWDFKHNKQLQILNGHTWNVCSIEFSPFNGGRYLCSGSWDKTIRLWDVETSNTLYVFNRHEDGIECVDISPLQSNNNNNGNKSNNIGVIGGNGYTICSGSHDKTIRIWNIETAKQLNVFKGHEHYVRSVKYGSNELINTILSGSDDKSVRLWDNSIWSTNSSVQWTRNDFGGNSNVICSGSIDKTIRFWDIRSNKNELYVMKVDEGVLCLKFIKLKKKVNNNEQRSNGDSYINLFYGSNNGLIRVWG</sequence>
<proteinExistence type="predicted"/>
<dbReference type="InterPro" id="IPR001680">
    <property type="entry name" value="WD40_rpt"/>
</dbReference>
<dbReference type="InterPro" id="IPR036322">
    <property type="entry name" value="WD40_repeat_dom_sf"/>
</dbReference>
<dbReference type="Proteomes" id="UP000023152">
    <property type="component" value="Unassembled WGS sequence"/>
</dbReference>
<organism evidence="4 5">
    <name type="scientific">Reticulomyxa filosa</name>
    <dbReference type="NCBI Taxonomy" id="46433"/>
    <lineage>
        <taxon>Eukaryota</taxon>
        <taxon>Sar</taxon>
        <taxon>Rhizaria</taxon>
        <taxon>Retaria</taxon>
        <taxon>Foraminifera</taxon>
        <taxon>Monothalamids</taxon>
        <taxon>Reticulomyxidae</taxon>
        <taxon>Reticulomyxa</taxon>
    </lineage>
</organism>
<comment type="caution">
    <text evidence="4">The sequence shown here is derived from an EMBL/GenBank/DDBJ whole genome shotgun (WGS) entry which is preliminary data.</text>
</comment>
<dbReference type="AlphaFoldDB" id="X6NU86"/>
<feature type="repeat" description="WD" evidence="3">
    <location>
        <begin position="213"/>
        <end position="247"/>
    </location>
</feature>
<dbReference type="PROSITE" id="PS50294">
    <property type="entry name" value="WD_REPEATS_REGION"/>
    <property type="match status" value="2"/>
</dbReference>
<dbReference type="PANTHER" id="PTHR19848">
    <property type="entry name" value="WD40 REPEAT PROTEIN"/>
    <property type="match status" value="1"/>
</dbReference>
<feature type="repeat" description="WD" evidence="3">
    <location>
        <begin position="264"/>
        <end position="293"/>
    </location>
</feature>
<keyword evidence="5" id="KW-1185">Reference proteome</keyword>
<dbReference type="InterPro" id="IPR019775">
    <property type="entry name" value="WD40_repeat_CS"/>
</dbReference>
<dbReference type="InterPro" id="IPR020472">
    <property type="entry name" value="WD40_PAC1"/>
</dbReference>
<dbReference type="SMART" id="SM00320">
    <property type="entry name" value="WD40"/>
    <property type="match status" value="7"/>
</dbReference>
<dbReference type="InterPro" id="IPR015943">
    <property type="entry name" value="WD40/YVTN_repeat-like_dom_sf"/>
</dbReference>
<dbReference type="Pfam" id="PF00400">
    <property type="entry name" value="WD40"/>
    <property type="match status" value="6"/>
</dbReference>
<evidence type="ECO:0000256" key="3">
    <source>
        <dbReference type="PROSITE-ProRule" id="PRU00221"/>
    </source>
</evidence>
<protein>
    <submittedName>
        <fullName evidence="4">WD-40 repeat protein</fullName>
    </submittedName>
</protein>
<feature type="repeat" description="WD" evidence="3">
    <location>
        <begin position="59"/>
        <end position="106"/>
    </location>
</feature>
<dbReference type="Gene3D" id="2.130.10.10">
    <property type="entry name" value="YVTN repeat-like/Quinoprotein amine dehydrogenase"/>
    <property type="match status" value="3"/>
</dbReference>
<dbReference type="EMBL" id="ASPP01005804">
    <property type="protein sequence ID" value="ETO29855.1"/>
    <property type="molecule type" value="Genomic_DNA"/>
</dbReference>
<evidence type="ECO:0000256" key="1">
    <source>
        <dbReference type="ARBA" id="ARBA00022574"/>
    </source>
</evidence>
<dbReference type="OrthoDB" id="674604at2759"/>
<dbReference type="PANTHER" id="PTHR19848:SF8">
    <property type="entry name" value="F-BOX AND WD REPEAT DOMAIN CONTAINING 7"/>
    <property type="match status" value="1"/>
</dbReference>